<feature type="non-terminal residue" evidence="3">
    <location>
        <position position="1"/>
    </location>
</feature>
<dbReference type="Pfam" id="PF04437">
    <property type="entry name" value="RINT1_TIP1"/>
    <property type="match status" value="1"/>
</dbReference>
<dbReference type="Gene3D" id="1.20.58.670">
    <property type="entry name" value="Dsl1p vesicle tethering complex, Tip20p subunit, domain D"/>
    <property type="match status" value="1"/>
</dbReference>
<keyword evidence="4" id="KW-1185">Reference proteome</keyword>
<dbReference type="PANTHER" id="PTHR13520">
    <property type="entry name" value="RAD50-INTERACTING PROTEIN 1 RINT-1"/>
    <property type="match status" value="1"/>
</dbReference>
<accession>A0AAN4Z2V6</accession>
<dbReference type="PANTHER" id="PTHR13520:SF0">
    <property type="entry name" value="RAD50-INTERACTING PROTEIN 1"/>
    <property type="match status" value="1"/>
</dbReference>
<evidence type="ECO:0000256" key="1">
    <source>
        <dbReference type="SAM" id="Coils"/>
    </source>
</evidence>
<gene>
    <name evidence="3" type="ORF">PMAYCL1PPCAC_01751</name>
</gene>
<feature type="compositionally biased region" description="Basic and acidic residues" evidence="2">
    <location>
        <begin position="16"/>
        <end position="25"/>
    </location>
</feature>
<comment type="caution">
    <text evidence="3">The sequence shown here is derived from an EMBL/GenBank/DDBJ whole genome shotgun (WGS) entry which is preliminary data.</text>
</comment>
<keyword evidence="1" id="KW-0175">Coiled coil</keyword>
<protein>
    <submittedName>
        <fullName evidence="3">Uncharacterized protein</fullName>
    </submittedName>
</protein>
<reference evidence="4" key="1">
    <citation type="submission" date="2022-10" db="EMBL/GenBank/DDBJ databases">
        <title>Genome assembly of Pristionchus species.</title>
        <authorList>
            <person name="Yoshida K."/>
            <person name="Sommer R.J."/>
        </authorList>
    </citation>
    <scope>NUCLEOTIDE SEQUENCE [LARGE SCALE GENOMIC DNA]</scope>
    <source>
        <strain evidence="4">RS5460</strain>
    </source>
</reference>
<dbReference type="InterPro" id="IPR007528">
    <property type="entry name" value="RINT1_Tip20"/>
</dbReference>
<organism evidence="3 4">
    <name type="scientific">Pristionchus mayeri</name>
    <dbReference type="NCBI Taxonomy" id="1317129"/>
    <lineage>
        <taxon>Eukaryota</taxon>
        <taxon>Metazoa</taxon>
        <taxon>Ecdysozoa</taxon>
        <taxon>Nematoda</taxon>
        <taxon>Chromadorea</taxon>
        <taxon>Rhabditida</taxon>
        <taxon>Rhabditina</taxon>
        <taxon>Diplogasteromorpha</taxon>
        <taxon>Diplogasteroidea</taxon>
        <taxon>Neodiplogasteridae</taxon>
        <taxon>Pristionchus</taxon>
    </lineage>
</organism>
<dbReference type="GO" id="GO:0006890">
    <property type="term" value="P:retrograde vesicle-mediated transport, Golgi to endoplasmic reticulum"/>
    <property type="evidence" value="ECO:0007669"/>
    <property type="project" value="InterPro"/>
</dbReference>
<proteinExistence type="predicted"/>
<feature type="compositionally biased region" description="Polar residues" evidence="2">
    <location>
        <begin position="1"/>
        <end position="11"/>
    </location>
</feature>
<evidence type="ECO:0000256" key="2">
    <source>
        <dbReference type="SAM" id="MobiDB-lite"/>
    </source>
</evidence>
<dbReference type="AlphaFoldDB" id="A0AAN4Z2V6"/>
<dbReference type="GO" id="GO:0006888">
    <property type="term" value="P:endoplasmic reticulum to Golgi vesicle-mediated transport"/>
    <property type="evidence" value="ECO:0007669"/>
    <property type="project" value="InterPro"/>
</dbReference>
<evidence type="ECO:0000313" key="4">
    <source>
        <dbReference type="Proteomes" id="UP001328107"/>
    </source>
</evidence>
<name>A0AAN4Z2V6_9BILA</name>
<sequence length="758" mass="86006">APSVTAESAMSSPLKPSREPTENDELDRLRARLCSLNVSSPEDLFKELRMIRAEYDAKAAGVEEELFTLEDKLPEIAERLKQKKNKLKKIKTDVLIQRAEYKQHVEKVHELVATHCPDVIDRLSLINEKHARMDQLKCKERAGELIDNCSLAIPINDAAGILYTLETAIKHVQEMKQMCPDDAAAYSNRLAEVASNIEAWANKRLKQVLESMVWPWSDAQDERAYKEQIGELKKITGGLYLALTLTEESSVAVDEGDCTSSASEGVPTAERLVEAVFDRVATRFRFHFYGTKKTADLAHPEYFLMQLIFWMRHSILVFSMVIQPVMEKNKVSSASAHNSFVRLCCELGKEKARSLLNSAEYKQDVTLFSTLIDELISFEEQRDDWELCPGEFSVLEVLCEDDVRKRWLTVEHLACSARVDDILSSETRWNHRFVESFQEVDPLLVCEAADSFVSLLLCLRLRAKPLPCAVTRKMFVDLQVVLIDDFRTRLVHVANDAESPWKTPFSQIMNAMWYLEKSIEEWGEAELVAAVEGERERAEIRGRLAESVKMYKHMWEDMAGDVVGSFRAKLRDFARNYASQNWRGVARMRAGDREISAAFCPFLLMVRTALTDTAEKMCKPAVLILFRRLLDVMAEILMDQVITLVHFNAEGADQMSFDVGTGLVSVVNSVLERTEGGMRVEHEKAIVKVLSCLRVLSLSVPNAMLLQEELHVSGDEEAEEKLMAMKIHLVDKDLALSLLNRRSDIILEDGRGPVRIGL</sequence>
<feature type="coiled-coil region" evidence="1">
    <location>
        <begin position="52"/>
        <end position="93"/>
    </location>
</feature>
<dbReference type="InterPro" id="IPR042044">
    <property type="entry name" value="EXOC6PINT-1/Sec15/Tip20_C_dom2"/>
</dbReference>
<dbReference type="PROSITE" id="PS51386">
    <property type="entry name" value="RINT1_TIP20"/>
    <property type="match status" value="1"/>
</dbReference>
<dbReference type="GO" id="GO:0070939">
    <property type="term" value="C:Dsl1/NZR complex"/>
    <property type="evidence" value="ECO:0007669"/>
    <property type="project" value="InterPro"/>
</dbReference>
<feature type="region of interest" description="Disordered" evidence="2">
    <location>
        <begin position="1"/>
        <end position="25"/>
    </location>
</feature>
<dbReference type="Proteomes" id="UP001328107">
    <property type="component" value="Unassembled WGS sequence"/>
</dbReference>
<dbReference type="EMBL" id="BTRK01000001">
    <property type="protein sequence ID" value="GMR31556.1"/>
    <property type="molecule type" value="Genomic_DNA"/>
</dbReference>
<dbReference type="GO" id="GO:0060628">
    <property type="term" value="P:regulation of ER to Golgi vesicle-mediated transport"/>
    <property type="evidence" value="ECO:0007669"/>
    <property type="project" value="TreeGrafter"/>
</dbReference>
<evidence type="ECO:0000313" key="3">
    <source>
        <dbReference type="EMBL" id="GMR31556.1"/>
    </source>
</evidence>